<dbReference type="EMBL" id="CAGI01000196">
    <property type="protein sequence ID" value="CCF54847.1"/>
    <property type="molecule type" value="Genomic_DNA"/>
</dbReference>
<dbReference type="InterPro" id="IPR008999">
    <property type="entry name" value="Actin-crosslinking"/>
</dbReference>
<evidence type="ECO:0000313" key="5">
    <source>
        <dbReference type="EMBL" id="CCF54847.1"/>
    </source>
</evidence>
<dbReference type="PANTHER" id="PTHR12928:SF0">
    <property type="entry name" value="FSHD REGION GENE 1"/>
    <property type="match status" value="1"/>
</dbReference>
<dbReference type="Pfam" id="PF06229">
    <property type="entry name" value="FRG1"/>
    <property type="match status" value="1"/>
</dbReference>
<accession>I2G6Q4</accession>
<dbReference type="OMA" id="ACDVNGK"/>
<dbReference type="AlphaFoldDB" id="I2G6Q4"/>
<feature type="region of interest" description="Disordered" evidence="4">
    <location>
        <begin position="1"/>
        <end position="53"/>
    </location>
</feature>
<dbReference type="eggNOG" id="KOG3962">
    <property type="taxonomic scope" value="Eukaryota"/>
</dbReference>
<dbReference type="SUPFAM" id="SSF50405">
    <property type="entry name" value="Actin-crosslinking proteins"/>
    <property type="match status" value="1"/>
</dbReference>
<feature type="compositionally biased region" description="Low complexity" evidence="4">
    <location>
        <begin position="27"/>
        <end position="37"/>
    </location>
</feature>
<comment type="similarity">
    <text evidence="2">Belongs to the FRG1 family.</text>
</comment>
<comment type="subcellular location">
    <subcellularLocation>
        <location evidence="1">Nucleus</location>
        <location evidence="1">Nucleolus</location>
    </subcellularLocation>
</comment>
<organism evidence="5 6">
    <name type="scientific">Ustilago hordei</name>
    <name type="common">Barley covered smut fungus</name>
    <dbReference type="NCBI Taxonomy" id="120017"/>
    <lineage>
        <taxon>Eukaryota</taxon>
        <taxon>Fungi</taxon>
        <taxon>Dikarya</taxon>
        <taxon>Basidiomycota</taxon>
        <taxon>Ustilaginomycotina</taxon>
        <taxon>Ustilaginomycetes</taxon>
        <taxon>Ustilaginales</taxon>
        <taxon>Ustilaginaceae</taxon>
        <taxon>Ustilago</taxon>
    </lineage>
</organism>
<name>I2G6Q4_USTHO</name>
<dbReference type="InterPro" id="IPR010414">
    <property type="entry name" value="FRG1"/>
</dbReference>
<keyword evidence="6" id="KW-1185">Reference proteome</keyword>
<evidence type="ECO:0000256" key="2">
    <source>
        <dbReference type="ARBA" id="ARBA00010878"/>
    </source>
</evidence>
<feature type="region of interest" description="Disordered" evidence="4">
    <location>
        <begin position="312"/>
        <end position="353"/>
    </location>
</feature>
<evidence type="ECO:0000256" key="4">
    <source>
        <dbReference type="SAM" id="MobiDB-lite"/>
    </source>
</evidence>
<dbReference type="OrthoDB" id="5539371at2759"/>
<reference evidence="5 6" key="1">
    <citation type="journal article" date="2012" name="Plant Cell">
        <title>Genome comparison of barley and maize smut fungi reveals targeted loss of RNA silencing components and species-specific presence of transposable elements.</title>
        <authorList>
            <person name="Laurie J.D."/>
            <person name="Ali S."/>
            <person name="Linning R."/>
            <person name="Mannhaupt G."/>
            <person name="Wong P."/>
            <person name="Gueldener U."/>
            <person name="Muensterkoetter M."/>
            <person name="Moore R."/>
            <person name="Kahmann R."/>
            <person name="Bakkeren G."/>
            <person name="Schirawski J."/>
        </authorList>
    </citation>
    <scope>NUCLEOTIDE SEQUENCE [LARGE SCALE GENOMIC DNA]</scope>
    <source>
        <strain evidence="6">Uh4875-4</strain>
    </source>
</reference>
<dbReference type="GO" id="GO:0005730">
    <property type="term" value="C:nucleolus"/>
    <property type="evidence" value="ECO:0007669"/>
    <property type="project" value="UniProtKB-SubCell"/>
</dbReference>
<sequence length="353" mass="38651">MSGPSGKSLRLSFKGDKPKKRKRSGEKYSNGESSSSSQKRKAGRDVTSDVEEVGGDEQAWVAVESELDLTGPCFIFRKALRELTAPFHCVAFQPSLQSVEAATILPGSDAITTDEDRVTLLASNPKLAEELEDAEIVPSAESSGIDTATITPQSVYQVWVATKVPGSSSPAHFTFKSAEGKFLGADKIGSLQASMAARGPQEEWTLERSLDASGQVKWSLRSVHNRYLALDQVAGGKTVVRADADSTQDETAQWALRVQWKHRHAARHSAQSTGSYRSKANDPTVVALNARDQVLVQELETFRSRAGSQYLPSDYASSLSKEERRALRKAQKKGRLAEEMLDRRSKMKSDKYA</sequence>
<comment type="caution">
    <text evidence="5">The sequence shown here is derived from an EMBL/GenBank/DDBJ whole genome shotgun (WGS) entry which is preliminary data.</text>
</comment>
<feature type="compositionally biased region" description="Basic and acidic residues" evidence="4">
    <location>
        <begin position="335"/>
        <end position="353"/>
    </location>
</feature>
<dbReference type="CDD" id="cd23339">
    <property type="entry name" value="beta-trefoil_FSCN_fungal_FRG1-like"/>
    <property type="match status" value="1"/>
</dbReference>
<evidence type="ECO:0000256" key="3">
    <source>
        <dbReference type="ARBA" id="ARBA00023242"/>
    </source>
</evidence>
<gene>
    <name evidence="5" type="ORF">UHOR_01402</name>
</gene>
<proteinExistence type="inferred from homology"/>
<dbReference type="GO" id="GO:0051015">
    <property type="term" value="F:actin filament binding"/>
    <property type="evidence" value="ECO:0007669"/>
    <property type="project" value="TreeGrafter"/>
</dbReference>
<dbReference type="Gene3D" id="2.80.10.50">
    <property type="match status" value="1"/>
</dbReference>
<dbReference type="GO" id="GO:0071013">
    <property type="term" value="C:catalytic step 2 spliceosome"/>
    <property type="evidence" value="ECO:0007669"/>
    <property type="project" value="TreeGrafter"/>
</dbReference>
<keyword evidence="3" id="KW-0539">Nucleus</keyword>
<evidence type="ECO:0008006" key="7">
    <source>
        <dbReference type="Google" id="ProtNLM"/>
    </source>
</evidence>
<dbReference type="Proteomes" id="UP000006174">
    <property type="component" value="Unassembled WGS sequence"/>
</dbReference>
<dbReference type="STRING" id="1128400.I2G6Q4"/>
<evidence type="ECO:0000256" key="1">
    <source>
        <dbReference type="ARBA" id="ARBA00004604"/>
    </source>
</evidence>
<dbReference type="PANTHER" id="PTHR12928">
    <property type="entry name" value="FRG1 PROTEIN"/>
    <property type="match status" value="1"/>
</dbReference>
<dbReference type="HOGENOM" id="CLU_062276_1_0_1"/>
<evidence type="ECO:0000313" key="6">
    <source>
        <dbReference type="Proteomes" id="UP000006174"/>
    </source>
</evidence>
<protein>
    <recommendedName>
        <fullName evidence="7">FRG1-like family protein</fullName>
    </recommendedName>
</protein>